<feature type="domain" description="AbiEi antitoxin C-terminal" evidence="1">
    <location>
        <begin position="83"/>
        <end position="218"/>
    </location>
</feature>
<dbReference type="KEGG" id="xce:Xcel_2882"/>
<sequence length="270" mass="28964">MAQTRTLGPALGQVVEELELDQPVVVTIADVADIAARRGIKTPASELARRLRLSGWLLPTGQRGVYEFAPGAHAGPHGHGDPLVTLRAFLASRGHAARDDVAGCLSTAIWLHGLSDRAPNRHEVAVPPRAHVPAGLAREFRVVRFASAVRPADHDGVPVHGPATILVHLAARPTDVRSWGSVEEALPDLVDRADRDDLAAELSAADAATRTRLGHLLGEIDTEELDLASLGVHKARHTVWLGPRTKGGHYDARWNVLDTRHIDPTAARKG</sequence>
<dbReference type="AlphaFoldDB" id="D1BYM3"/>
<protein>
    <recommendedName>
        <fullName evidence="1">AbiEi antitoxin C-terminal domain-containing protein</fullName>
    </recommendedName>
</protein>
<reference evidence="2 3" key="2">
    <citation type="journal article" date="2010" name="Stand. Genomic Sci.">
        <title>Complete genome sequence of Xylanimonas cellulosilytica type strain (XIL07).</title>
        <authorList>
            <person name="Foster B."/>
            <person name="Pukall R."/>
            <person name="Abt B."/>
            <person name="Nolan M."/>
            <person name="Glavina Del Rio T."/>
            <person name="Chen F."/>
            <person name="Lucas S."/>
            <person name="Tice H."/>
            <person name="Pitluck S."/>
            <person name="Cheng J.-F."/>
            <person name="Chertkov O."/>
            <person name="Brettin T."/>
            <person name="Han C."/>
            <person name="Detter J.C."/>
            <person name="Bruce D."/>
            <person name="Goodwin L."/>
            <person name="Ivanova N."/>
            <person name="Mavromatis K."/>
            <person name="Pati A."/>
            <person name="Mikhailova N."/>
            <person name="Chen A."/>
            <person name="Palaniappan K."/>
            <person name="Land M."/>
            <person name="Hauser L."/>
            <person name="Chang Y.-J."/>
            <person name="Jeffries C.D."/>
            <person name="Chain P."/>
            <person name="Rohde M."/>
            <person name="Goeker M."/>
            <person name="Bristow J."/>
            <person name="Eisen J.A."/>
            <person name="Markowitz V."/>
            <person name="Hugenholtz P."/>
            <person name="Kyrpides N.C."/>
            <person name="Klenk H.-P."/>
            <person name="Lapidus A."/>
        </authorList>
    </citation>
    <scope>NUCLEOTIDE SEQUENCE [LARGE SCALE GENOMIC DNA]</scope>
    <source>
        <strain evidence="3">DSM 15894 / CECT 5975 / LMG 20990 / XIL07</strain>
    </source>
</reference>
<evidence type="ECO:0000313" key="3">
    <source>
        <dbReference type="Proteomes" id="UP000002255"/>
    </source>
</evidence>
<name>D1BYM3_XYLCX</name>
<dbReference type="Pfam" id="PF09407">
    <property type="entry name" value="AbiEi_1"/>
    <property type="match status" value="1"/>
</dbReference>
<dbReference type="EMBL" id="CP001821">
    <property type="protein sequence ID" value="ACZ31895.1"/>
    <property type="molecule type" value="Genomic_DNA"/>
</dbReference>
<dbReference type="InterPro" id="IPR018547">
    <property type="entry name" value="AbiEi_C"/>
</dbReference>
<dbReference type="eggNOG" id="COG5340">
    <property type="taxonomic scope" value="Bacteria"/>
</dbReference>
<accession>D1BYM3</accession>
<dbReference type="SUPFAM" id="SSF160887">
    <property type="entry name" value="Rv2827c C-terminal domain-like"/>
    <property type="match status" value="1"/>
</dbReference>
<organism evidence="2 3">
    <name type="scientific">Xylanimonas cellulosilytica (strain DSM 15894 / JCM 12276 / CECT 5975 / KCTC 9989 / LMG 20990 / NBRC 107835 / XIL07)</name>
    <dbReference type="NCBI Taxonomy" id="446471"/>
    <lineage>
        <taxon>Bacteria</taxon>
        <taxon>Bacillati</taxon>
        <taxon>Actinomycetota</taxon>
        <taxon>Actinomycetes</taxon>
        <taxon>Micrococcales</taxon>
        <taxon>Promicromonosporaceae</taxon>
        <taxon>Xylanimonas</taxon>
    </lineage>
</organism>
<keyword evidence="3" id="KW-1185">Reference proteome</keyword>
<dbReference type="Gene3D" id="3.90.56.20">
    <property type="entry name" value="replication protein C, winged helix domain"/>
    <property type="match status" value="1"/>
</dbReference>
<proteinExistence type="predicted"/>
<gene>
    <name evidence="2" type="ordered locus">Xcel_2882</name>
</gene>
<dbReference type="HOGENOM" id="CLU_1030367_0_0_11"/>
<evidence type="ECO:0000313" key="2">
    <source>
        <dbReference type="EMBL" id="ACZ31895.1"/>
    </source>
</evidence>
<evidence type="ECO:0000259" key="1">
    <source>
        <dbReference type="Pfam" id="PF09407"/>
    </source>
</evidence>
<dbReference type="Proteomes" id="UP000002255">
    <property type="component" value="Chromosome"/>
</dbReference>
<dbReference type="RefSeq" id="WP_012879637.1">
    <property type="nucleotide sequence ID" value="NC_013530.1"/>
</dbReference>
<reference evidence="3" key="1">
    <citation type="submission" date="2009-11" db="EMBL/GenBank/DDBJ databases">
        <title>The complete chromosome of Xylanimonas cellulosilytica DSM 15894.</title>
        <authorList>
            <consortium name="US DOE Joint Genome Institute (JGI-PGF)"/>
            <person name="Lucas S."/>
            <person name="Copeland A."/>
            <person name="Lapidus A."/>
            <person name="Glavina del Rio T."/>
            <person name="Dalin E."/>
            <person name="Tice H."/>
            <person name="Bruce D."/>
            <person name="Goodwin L."/>
            <person name="Pitluck S."/>
            <person name="Kyrpides N."/>
            <person name="Mavromatis K."/>
            <person name="Ivanova N."/>
            <person name="Mikhailova N."/>
            <person name="Foster B."/>
            <person name="Clum A."/>
            <person name="Brettin T."/>
            <person name="Detter J.C."/>
            <person name="Han C."/>
            <person name="Larimer F."/>
            <person name="Land M."/>
            <person name="Hauser L."/>
            <person name="Markowitz V."/>
            <person name="Cheng J.F."/>
            <person name="Hugenholtz P."/>
            <person name="Woyke T."/>
            <person name="Wu D."/>
            <person name="Gehrich-Schroeter G."/>
            <person name="Schneider S."/>
            <person name="Pukall S.R."/>
            <person name="Klenk H.P."/>
            <person name="Eisen J.A."/>
        </authorList>
    </citation>
    <scope>NUCLEOTIDE SEQUENCE [LARGE SCALE GENOMIC DNA]</scope>
    <source>
        <strain evidence="3">DSM 15894 / CECT 5975 / LMG 20990 / XIL07</strain>
    </source>
</reference>
<dbReference type="STRING" id="446471.Xcel_2882"/>